<evidence type="ECO:0000313" key="2">
    <source>
        <dbReference type="EMBL" id="SPD59068.1"/>
    </source>
</evidence>
<geneLocation type="plasmid" evidence="3">
    <name>ii</name>
</geneLocation>
<dbReference type="Proteomes" id="UP000256710">
    <property type="component" value="Unassembled WGS sequence"/>
</dbReference>
<organism evidence="2 3">
    <name type="scientific">Cupriavidus neocaledonicus</name>
    <dbReference type="NCBI Taxonomy" id="1040979"/>
    <lineage>
        <taxon>Bacteria</taxon>
        <taxon>Pseudomonadati</taxon>
        <taxon>Pseudomonadota</taxon>
        <taxon>Betaproteobacteria</taxon>
        <taxon>Burkholderiales</taxon>
        <taxon>Burkholderiaceae</taxon>
        <taxon>Cupriavidus</taxon>
    </lineage>
</organism>
<evidence type="ECO:0000313" key="3">
    <source>
        <dbReference type="Proteomes" id="UP000255168"/>
    </source>
</evidence>
<evidence type="ECO:0000313" key="4">
    <source>
        <dbReference type="Proteomes" id="UP000256710"/>
    </source>
</evidence>
<sequence>MRHGMAWDLYIHIRKPSLFASARSDSIVSSLFL</sequence>
<dbReference type="Proteomes" id="UP000255168">
    <property type="component" value="Plasmid II"/>
</dbReference>
<geneLocation type="plasmid" evidence="2">
    <name>II</name>
</geneLocation>
<keyword evidence="2" id="KW-0614">Plasmid</keyword>
<proteinExistence type="predicted"/>
<evidence type="ECO:0000313" key="1">
    <source>
        <dbReference type="EMBL" id="SOZ39260.1"/>
    </source>
</evidence>
<name>A0A375HLE8_9BURK</name>
<dbReference type="EMBL" id="LT984807">
    <property type="protein sequence ID" value="SPD59068.1"/>
    <property type="molecule type" value="Genomic_DNA"/>
</dbReference>
<dbReference type="EMBL" id="OFTC01000038">
    <property type="protein sequence ID" value="SOZ39260.1"/>
    <property type="molecule type" value="Genomic_DNA"/>
</dbReference>
<reference evidence="3 4" key="1">
    <citation type="submission" date="2018-01" db="EMBL/GenBank/DDBJ databases">
        <authorList>
            <person name="Clerissi C."/>
        </authorList>
    </citation>
    <scope>NUCLEOTIDE SEQUENCE [LARGE SCALE GENOMIC DNA]</scope>
    <source>
        <strain evidence="1">Cupriavidus taiwanensis STM 6082</strain>
        <strain evidence="2">Cupriavidus taiwanensis STM 6160</strain>
        <plasmid evidence="3">ii</plasmid>
        <plasmid evidence="2">II</plasmid>
    </source>
</reference>
<protein>
    <submittedName>
        <fullName evidence="2">Uncharacterized protein</fullName>
    </submittedName>
</protein>
<accession>A0A375HLE8</accession>
<gene>
    <name evidence="1" type="ORF">CBM2605_B150039</name>
    <name evidence="2" type="ORF">CBM2607_MP10470</name>
</gene>
<dbReference type="AlphaFoldDB" id="A0A375HLE8"/>
<keyword evidence="4" id="KW-1185">Reference proteome</keyword>